<dbReference type="PANTHER" id="PTHR32322">
    <property type="entry name" value="INNER MEMBRANE TRANSPORTER"/>
    <property type="match status" value="1"/>
</dbReference>
<feature type="transmembrane region" description="Helical" evidence="6">
    <location>
        <begin position="33"/>
        <end position="54"/>
    </location>
</feature>
<evidence type="ECO:0000256" key="5">
    <source>
        <dbReference type="SAM" id="MobiDB-lite"/>
    </source>
</evidence>
<name>A0A6I6LSZ4_STUST</name>
<dbReference type="InterPro" id="IPR000620">
    <property type="entry name" value="EamA_dom"/>
</dbReference>
<evidence type="ECO:0000256" key="3">
    <source>
        <dbReference type="ARBA" id="ARBA00022989"/>
    </source>
</evidence>
<feature type="transmembrane region" description="Helical" evidence="6">
    <location>
        <begin position="119"/>
        <end position="135"/>
    </location>
</feature>
<feature type="domain" description="EamA" evidence="7">
    <location>
        <begin position="9"/>
        <end position="136"/>
    </location>
</feature>
<dbReference type="Gene3D" id="1.10.3730.20">
    <property type="match status" value="1"/>
</dbReference>
<dbReference type="Pfam" id="PF00892">
    <property type="entry name" value="EamA"/>
    <property type="match status" value="2"/>
</dbReference>
<keyword evidence="2 6" id="KW-0812">Transmembrane</keyword>
<feature type="transmembrane region" description="Helical" evidence="6">
    <location>
        <begin position="189"/>
        <end position="209"/>
    </location>
</feature>
<feature type="region of interest" description="Disordered" evidence="5">
    <location>
        <begin position="298"/>
        <end position="328"/>
    </location>
</feature>
<proteinExistence type="predicted"/>
<accession>A0A6I6LSZ4</accession>
<feature type="domain" description="EamA" evidence="7">
    <location>
        <begin position="149"/>
        <end position="289"/>
    </location>
</feature>
<dbReference type="SUPFAM" id="SSF103481">
    <property type="entry name" value="Multidrug resistance efflux transporter EmrE"/>
    <property type="match status" value="2"/>
</dbReference>
<comment type="subcellular location">
    <subcellularLocation>
        <location evidence="1">Membrane</location>
        <topology evidence="1">Multi-pass membrane protein</topology>
    </subcellularLocation>
</comment>
<feature type="transmembrane region" description="Helical" evidence="6">
    <location>
        <begin position="66"/>
        <end position="89"/>
    </location>
</feature>
<dbReference type="Proteomes" id="UP000438983">
    <property type="component" value="Chromosome"/>
</dbReference>
<evidence type="ECO:0000256" key="6">
    <source>
        <dbReference type="SAM" id="Phobius"/>
    </source>
</evidence>
<protein>
    <submittedName>
        <fullName evidence="8">EamA family transporter</fullName>
    </submittedName>
</protein>
<evidence type="ECO:0000259" key="7">
    <source>
        <dbReference type="Pfam" id="PF00892"/>
    </source>
</evidence>
<organism evidence="8 9">
    <name type="scientific">Stutzerimonas stutzeri</name>
    <name type="common">Pseudomonas stutzeri</name>
    <dbReference type="NCBI Taxonomy" id="316"/>
    <lineage>
        <taxon>Bacteria</taxon>
        <taxon>Pseudomonadati</taxon>
        <taxon>Pseudomonadota</taxon>
        <taxon>Gammaproteobacteria</taxon>
        <taxon>Pseudomonadales</taxon>
        <taxon>Pseudomonadaceae</taxon>
        <taxon>Stutzerimonas</taxon>
    </lineage>
</organism>
<gene>
    <name evidence="8" type="ORF">GQA94_16915</name>
</gene>
<dbReference type="InterPro" id="IPR050638">
    <property type="entry name" value="AA-Vitamin_Transporters"/>
</dbReference>
<reference evidence="8 9" key="1">
    <citation type="submission" date="2019-12" db="EMBL/GenBank/DDBJ databases">
        <title>Complete genome sequence of Pseudomonas stutzeri.</title>
        <authorList>
            <person name="Lim S.R."/>
            <person name="Kim J.H."/>
        </authorList>
    </citation>
    <scope>NUCLEOTIDE SEQUENCE [LARGE SCALE GENOMIC DNA]</scope>
    <source>
        <strain evidence="8 9">PM101005</strain>
    </source>
</reference>
<dbReference type="OrthoDB" id="9810556at2"/>
<feature type="transmembrane region" description="Helical" evidence="6">
    <location>
        <begin position="147"/>
        <end position="168"/>
    </location>
</feature>
<feature type="transmembrane region" description="Helical" evidence="6">
    <location>
        <begin position="247"/>
        <end position="266"/>
    </location>
</feature>
<dbReference type="RefSeq" id="WP_158189103.1">
    <property type="nucleotide sequence ID" value="NZ_CP046902.1"/>
</dbReference>
<dbReference type="InterPro" id="IPR037185">
    <property type="entry name" value="EmrE-like"/>
</dbReference>
<dbReference type="PANTHER" id="PTHR32322:SF9">
    <property type="entry name" value="AMINO-ACID METABOLITE EFFLUX PUMP-RELATED"/>
    <property type="match status" value="1"/>
</dbReference>
<evidence type="ECO:0000256" key="4">
    <source>
        <dbReference type="ARBA" id="ARBA00023136"/>
    </source>
</evidence>
<feature type="transmembrane region" description="Helical" evidence="6">
    <location>
        <begin position="272"/>
        <end position="289"/>
    </location>
</feature>
<dbReference type="AlphaFoldDB" id="A0A6I6LSZ4"/>
<dbReference type="EMBL" id="CP046902">
    <property type="protein sequence ID" value="QGZ31655.1"/>
    <property type="molecule type" value="Genomic_DNA"/>
</dbReference>
<evidence type="ECO:0000313" key="8">
    <source>
        <dbReference type="EMBL" id="QGZ31655.1"/>
    </source>
</evidence>
<keyword evidence="4 6" id="KW-0472">Membrane</keyword>
<feature type="transmembrane region" description="Helical" evidence="6">
    <location>
        <begin position="215"/>
        <end position="235"/>
    </location>
</feature>
<dbReference type="GO" id="GO:0016020">
    <property type="term" value="C:membrane"/>
    <property type="evidence" value="ECO:0007669"/>
    <property type="project" value="UniProtKB-SubCell"/>
</dbReference>
<sequence length="328" mass="34579">MRSSDFLRLIALAAIWGASFLFMRIIAPELGTFPTAFFRVLFACLGLLAIVMMMRIGWDFRGKLKLCLVLGMINSGIPFALYALAAQFLPTGYSAIFNATTPMMGVIIGAMFFAEALTVAKMLGVLFGLSGVALLTRTGPVAFDAQLLIGAFACLGATACYGLGGFLTRRWINQHGGLSSELVAFGSQAGAALCLLPLFVLSLLAAPPVSWGNGTVWLSLVGLGIVCTAFAYILYFRLLADIGPVRTLTVTFIIPPFGVLWGALFLDEPLDWAYAYGGALIAVALWLVLKRASATPVAAPAPEAPSDGSALVGTPKPGPVRSAPYPSD</sequence>
<feature type="transmembrane region" description="Helical" evidence="6">
    <location>
        <begin position="95"/>
        <end position="114"/>
    </location>
</feature>
<feature type="transmembrane region" description="Helical" evidence="6">
    <location>
        <begin position="7"/>
        <end position="27"/>
    </location>
</feature>
<evidence type="ECO:0000256" key="1">
    <source>
        <dbReference type="ARBA" id="ARBA00004141"/>
    </source>
</evidence>
<evidence type="ECO:0000313" key="9">
    <source>
        <dbReference type="Proteomes" id="UP000438983"/>
    </source>
</evidence>
<keyword evidence="3 6" id="KW-1133">Transmembrane helix</keyword>
<evidence type="ECO:0000256" key="2">
    <source>
        <dbReference type="ARBA" id="ARBA00022692"/>
    </source>
</evidence>